<gene>
    <name evidence="1" type="ORF">SINC0208_LOCUS14466</name>
</gene>
<dbReference type="AlphaFoldDB" id="A0A7S3IV84"/>
<proteinExistence type="predicted"/>
<dbReference type="EMBL" id="HBIH01036252">
    <property type="protein sequence ID" value="CAE0333828.1"/>
    <property type="molecule type" value="Transcribed_RNA"/>
</dbReference>
<name>A0A7S3IV84_9SPIT</name>
<accession>A0A7S3IV84</accession>
<reference evidence="1" key="1">
    <citation type="submission" date="2021-01" db="EMBL/GenBank/DDBJ databases">
        <authorList>
            <person name="Corre E."/>
            <person name="Pelletier E."/>
            <person name="Niang G."/>
            <person name="Scheremetjew M."/>
            <person name="Finn R."/>
            <person name="Kale V."/>
            <person name="Holt S."/>
            <person name="Cochrane G."/>
            <person name="Meng A."/>
            <person name="Brown T."/>
            <person name="Cohen L."/>
        </authorList>
    </citation>
    <scope>NUCLEOTIDE SEQUENCE</scope>
    <source>
        <strain evidence="1">S3</strain>
    </source>
</reference>
<protein>
    <submittedName>
        <fullName evidence="1">Uncharacterized protein</fullName>
    </submittedName>
</protein>
<evidence type="ECO:0000313" key="1">
    <source>
        <dbReference type="EMBL" id="CAE0333828.1"/>
    </source>
</evidence>
<organism evidence="1">
    <name type="scientific">Strombidium inclinatum</name>
    <dbReference type="NCBI Taxonomy" id="197538"/>
    <lineage>
        <taxon>Eukaryota</taxon>
        <taxon>Sar</taxon>
        <taxon>Alveolata</taxon>
        <taxon>Ciliophora</taxon>
        <taxon>Intramacronucleata</taxon>
        <taxon>Spirotrichea</taxon>
        <taxon>Oligotrichia</taxon>
        <taxon>Strombidiidae</taxon>
        <taxon>Strombidium</taxon>
    </lineage>
</organism>
<sequence>MPWELAFGRELSRDVVFEVEALLFLSAWLGEDPELRVLNFDPHGFSDFGKSCMGPWVLRLQELSALVLKISNDALNNRLLLFPLLSDPFMRSLCYFKSLLTLVWHEPSALRFSEWSRTRLALLRGHALHR</sequence>